<evidence type="ECO:0000256" key="1">
    <source>
        <dbReference type="SAM" id="Phobius"/>
    </source>
</evidence>
<dbReference type="Pfam" id="PF09527">
    <property type="entry name" value="ATPase_gene1"/>
    <property type="match status" value="1"/>
</dbReference>
<dbReference type="Proteomes" id="UP000325286">
    <property type="component" value="Chromosome"/>
</dbReference>
<sequence>MSNRNRGVPPGRLLGLGIELAAVILAGTGIGYLLDVTLLKFDQPWGLIAGCFIGFAVGMANIIRISRSL</sequence>
<dbReference type="RefSeq" id="WP_068142530.1">
    <property type="nucleotide sequence ID" value="NZ_CP042914.1"/>
</dbReference>
<gene>
    <name evidence="2" type="ORF">UC8_22480</name>
</gene>
<dbReference type="InterPro" id="IPR032820">
    <property type="entry name" value="ATPase_put"/>
</dbReference>
<reference evidence="2 3" key="1">
    <citation type="submission" date="2019-08" db="EMBL/GenBank/DDBJ databases">
        <title>Deep-cultivation of Planctomycetes and their phenomic and genomic characterization uncovers novel biology.</title>
        <authorList>
            <person name="Wiegand S."/>
            <person name="Jogler M."/>
            <person name="Boedeker C."/>
            <person name="Pinto D."/>
            <person name="Vollmers J."/>
            <person name="Rivas-Marin E."/>
            <person name="Kohn T."/>
            <person name="Peeters S.H."/>
            <person name="Heuer A."/>
            <person name="Rast P."/>
            <person name="Oberbeckmann S."/>
            <person name="Bunk B."/>
            <person name="Jeske O."/>
            <person name="Meyerdierks A."/>
            <person name="Storesund J.E."/>
            <person name="Kallscheuer N."/>
            <person name="Luecker S."/>
            <person name="Lage O.M."/>
            <person name="Pohl T."/>
            <person name="Merkel B.J."/>
            <person name="Hornburger P."/>
            <person name="Mueller R.-W."/>
            <person name="Bruemmer F."/>
            <person name="Labrenz M."/>
            <person name="Spormann A.M."/>
            <person name="Op den Camp H."/>
            <person name="Overmann J."/>
            <person name="Amann R."/>
            <person name="Jetten M.S.M."/>
            <person name="Mascher T."/>
            <person name="Medema M.H."/>
            <person name="Devos D.P."/>
            <person name="Kaster A.-K."/>
            <person name="Ovreas L."/>
            <person name="Rohde M."/>
            <person name="Galperin M.Y."/>
            <person name="Jogler C."/>
        </authorList>
    </citation>
    <scope>NUCLEOTIDE SEQUENCE [LARGE SCALE GENOMIC DNA]</scope>
    <source>
        <strain evidence="2 3">UC8</strain>
    </source>
</reference>
<dbReference type="KEGG" id="rul:UC8_22480"/>
<name>A0A5B9R1Z3_9BACT</name>
<accession>A0A5B9R1Z3</accession>
<protein>
    <submittedName>
        <fullName evidence="2">F0F1-ATPase subunit (ATPase_gene1)</fullName>
    </submittedName>
</protein>
<evidence type="ECO:0000313" key="3">
    <source>
        <dbReference type="Proteomes" id="UP000325286"/>
    </source>
</evidence>
<evidence type="ECO:0000313" key="2">
    <source>
        <dbReference type="EMBL" id="QEG40241.1"/>
    </source>
</evidence>
<proteinExistence type="predicted"/>
<dbReference type="OrthoDB" id="283841at2"/>
<dbReference type="EMBL" id="CP042914">
    <property type="protein sequence ID" value="QEG40241.1"/>
    <property type="molecule type" value="Genomic_DNA"/>
</dbReference>
<keyword evidence="1" id="KW-0812">Transmembrane</keyword>
<keyword evidence="1" id="KW-0472">Membrane</keyword>
<feature type="transmembrane region" description="Helical" evidence="1">
    <location>
        <begin position="45"/>
        <end position="63"/>
    </location>
</feature>
<organism evidence="2 3">
    <name type="scientific">Roseimaritima ulvae</name>
    <dbReference type="NCBI Taxonomy" id="980254"/>
    <lineage>
        <taxon>Bacteria</taxon>
        <taxon>Pseudomonadati</taxon>
        <taxon>Planctomycetota</taxon>
        <taxon>Planctomycetia</taxon>
        <taxon>Pirellulales</taxon>
        <taxon>Pirellulaceae</taxon>
        <taxon>Roseimaritima</taxon>
    </lineage>
</organism>
<feature type="transmembrane region" description="Helical" evidence="1">
    <location>
        <begin position="12"/>
        <end position="33"/>
    </location>
</feature>
<dbReference type="AlphaFoldDB" id="A0A5B9R1Z3"/>
<keyword evidence="3" id="KW-1185">Reference proteome</keyword>
<keyword evidence="1" id="KW-1133">Transmembrane helix</keyword>